<dbReference type="InParanoid" id="A0A068UX39"/>
<sequence>MTSKLVMDRQFCIVNAMKQEDSGEEKAEPPNESPVKAIKSPDGDIIDCIHIHDQPAFDHPLLKNHAILDDKITQLWQLNGRCPEGTIPIRRYQNPSNLKRYAKKKHKNILQISPIDDNIGQGRTHVTGLARQRAFAYVQGGKYFGTKAYLNLSKPQVQNEDFSSSQTWILGIPYAKVNSIEAGWMVLPDLYGDNTARLFTYWTIFDSLSALDLKTLMGYHSNGCYKLDCPGFVHTNPDVVLGGGIYRISTHRGPQHELGFRFRKDPKQDVWGLAWKTADKIIGYWPASHILRPG</sequence>
<name>A0A068UX39_COFCA</name>
<dbReference type="InterPro" id="IPR025521">
    <property type="entry name" value="Neprosin_propep"/>
</dbReference>
<dbReference type="PANTHER" id="PTHR31589:SF220">
    <property type="entry name" value="NEPROSIN DOMAIN-CONTAINING PROTEIN"/>
    <property type="match status" value="1"/>
</dbReference>
<dbReference type="PANTHER" id="PTHR31589">
    <property type="entry name" value="PROTEIN, PUTATIVE (DUF239)-RELATED-RELATED"/>
    <property type="match status" value="1"/>
</dbReference>
<dbReference type="PhylomeDB" id="A0A068UX39"/>
<dbReference type="InterPro" id="IPR004314">
    <property type="entry name" value="Neprosin"/>
</dbReference>
<dbReference type="EMBL" id="HG739157">
    <property type="protein sequence ID" value="CDP13105.1"/>
    <property type="molecule type" value="Genomic_DNA"/>
</dbReference>
<keyword evidence="3" id="KW-1185">Reference proteome</keyword>
<dbReference type="AlphaFoldDB" id="A0A068UX39"/>
<evidence type="ECO:0000313" key="3">
    <source>
        <dbReference type="Proteomes" id="UP000295252"/>
    </source>
</evidence>
<dbReference type="Pfam" id="PF14365">
    <property type="entry name" value="Neprosin_AP"/>
    <property type="match status" value="1"/>
</dbReference>
<reference evidence="3" key="1">
    <citation type="journal article" date="2014" name="Science">
        <title>The coffee genome provides insight into the convergent evolution of caffeine biosynthesis.</title>
        <authorList>
            <person name="Denoeud F."/>
            <person name="Carretero-Paulet L."/>
            <person name="Dereeper A."/>
            <person name="Droc G."/>
            <person name="Guyot R."/>
            <person name="Pietrella M."/>
            <person name="Zheng C."/>
            <person name="Alberti A."/>
            <person name="Anthony F."/>
            <person name="Aprea G."/>
            <person name="Aury J.M."/>
            <person name="Bento P."/>
            <person name="Bernard M."/>
            <person name="Bocs S."/>
            <person name="Campa C."/>
            <person name="Cenci A."/>
            <person name="Combes M.C."/>
            <person name="Crouzillat D."/>
            <person name="Da Silva C."/>
            <person name="Daddiego L."/>
            <person name="De Bellis F."/>
            <person name="Dussert S."/>
            <person name="Garsmeur O."/>
            <person name="Gayraud T."/>
            <person name="Guignon V."/>
            <person name="Jahn K."/>
            <person name="Jamilloux V."/>
            <person name="Joet T."/>
            <person name="Labadie K."/>
            <person name="Lan T."/>
            <person name="Leclercq J."/>
            <person name="Lepelley M."/>
            <person name="Leroy T."/>
            <person name="Li L.T."/>
            <person name="Librado P."/>
            <person name="Lopez L."/>
            <person name="Munoz A."/>
            <person name="Noel B."/>
            <person name="Pallavicini A."/>
            <person name="Perrotta G."/>
            <person name="Poncet V."/>
            <person name="Pot D."/>
            <person name="Priyono X."/>
            <person name="Rigoreau M."/>
            <person name="Rouard M."/>
            <person name="Rozas J."/>
            <person name="Tranchant-Dubreuil C."/>
            <person name="VanBuren R."/>
            <person name="Zhang Q."/>
            <person name="Andrade A.C."/>
            <person name="Argout X."/>
            <person name="Bertrand B."/>
            <person name="de Kochko A."/>
            <person name="Graziosi G."/>
            <person name="Henry R.J."/>
            <person name="Jayarama X."/>
            <person name="Ming R."/>
            <person name="Nagai C."/>
            <person name="Rounsley S."/>
            <person name="Sankoff D."/>
            <person name="Giuliano G."/>
            <person name="Albert V.A."/>
            <person name="Wincker P."/>
            <person name="Lashermes P."/>
        </authorList>
    </citation>
    <scope>NUCLEOTIDE SEQUENCE [LARGE SCALE GENOMIC DNA]</scope>
    <source>
        <strain evidence="3">cv. DH200-94</strain>
    </source>
</reference>
<accession>A0A068UX39</accession>
<dbReference type="Gramene" id="CDP13105">
    <property type="protein sequence ID" value="CDP13105"/>
    <property type="gene ID" value="GSCOC_T00037898001"/>
</dbReference>
<dbReference type="PROSITE" id="PS52045">
    <property type="entry name" value="NEPROSIN_PEP_CD"/>
    <property type="match status" value="1"/>
</dbReference>
<organism evidence="2 3">
    <name type="scientific">Coffea canephora</name>
    <name type="common">Robusta coffee</name>
    <dbReference type="NCBI Taxonomy" id="49390"/>
    <lineage>
        <taxon>Eukaryota</taxon>
        <taxon>Viridiplantae</taxon>
        <taxon>Streptophyta</taxon>
        <taxon>Embryophyta</taxon>
        <taxon>Tracheophyta</taxon>
        <taxon>Spermatophyta</taxon>
        <taxon>Magnoliopsida</taxon>
        <taxon>eudicotyledons</taxon>
        <taxon>Gunneridae</taxon>
        <taxon>Pentapetalae</taxon>
        <taxon>asterids</taxon>
        <taxon>lamiids</taxon>
        <taxon>Gentianales</taxon>
        <taxon>Rubiaceae</taxon>
        <taxon>Ixoroideae</taxon>
        <taxon>Gardenieae complex</taxon>
        <taxon>Bertiereae - Coffeeae clade</taxon>
        <taxon>Coffeeae</taxon>
        <taxon>Coffea</taxon>
    </lineage>
</organism>
<proteinExistence type="predicted"/>
<protein>
    <recommendedName>
        <fullName evidence="1">Neprosin PEP catalytic domain-containing protein</fullName>
    </recommendedName>
</protein>
<feature type="domain" description="Neprosin PEP catalytic" evidence="1">
    <location>
        <begin position="120"/>
        <end position="294"/>
    </location>
</feature>
<evidence type="ECO:0000313" key="2">
    <source>
        <dbReference type="EMBL" id="CDP13105.1"/>
    </source>
</evidence>
<dbReference type="Pfam" id="PF03080">
    <property type="entry name" value="Neprosin"/>
    <property type="match status" value="1"/>
</dbReference>
<dbReference type="InterPro" id="IPR053168">
    <property type="entry name" value="Glutamic_endopeptidase"/>
</dbReference>
<gene>
    <name evidence="2" type="ORF">GSCOC_T00037898001</name>
</gene>
<dbReference type="STRING" id="49390.A0A068UX39"/>
<evidence type="ECO:0000259" key="1">
    <source>
        <dbReference type="PROSITE" id="PS52045"/>
    </source>
</evidence>
<dbReference type="OrthoDB" id="1858978at2759"/>
<dbReference type="Proteomes" id="UP000295252">
    <property type="component" value="Chromosome I"/>
</dbReference>
<dbReference type="Gene3D" id="3.90.1320.10">
    <property type="entry name" value="Outer-capsid protein sigma 3, large lobe"/>
    <property type="match status" value="1"/>
</dbReference>